<evidence type="ECO:0000256" key="1">
    <source>
        <dbReference type="ARBA" id="ARBA00022485"/>
    </source>
</evidence>
<feature type="binding site" evidence="8">
    <location>
        <position position="51"/>
    </location>
    <ligand>
        <name>[4Fe-4S] cluster</name>
        <dbReference type="ChEBI" id="CHEBI:49883"/>
        <label>1</label>
    </ligand>
</feature>
<evidence type="ECO:0000313" key="13">
    <source>
        <dbReference type="Proteomes" id="UP000001551"/>
    </source>
</evidence>
<protein>
    <recommendedName>
        <fullName evidence="8">Ribosomal protein uS12 methylthiotransferase RimO</fullName>
        <shortName evidence="8">uS12 MTTase</shortName>
        <shortName evidence="8">uS12 methylthiotransferase</shortName>
        <ecNumber evidence="8">2.8.4.4</ecNumber>
    </recommendedName>
    <alternativeName>
        <fullName evidence="8">Ribosomal protein uS12 (aspartate-C(3))-methylthiotransferase</fullName>
    </alternativeName>
    <alternativeName>
        <fullName evidence="8">Ribosome maturation factor RimO</fullName>
    </alternativeName>
</protein>
<dbReference type="PROSITE" id="PS51449">
    <property type="entry name" value="MTTASE_N"/>
    <property type="match status" value="1"/>
</dbReference>
<dbReference type="InterPro" id="IPR006638">
    <property type="entry name" value="Elp3/MiaA/NifB-like_rSAM"/>
</dbReference>
<feature type="binding site" evidence="8">
    <location>
        <position position="15"/>
    </location>
    <ligand>
        <name>[4Fe-4S] cluster</name>
        <dbReference type="ChEBI" id="CHEBI:49883"/>
        <label>1</label>
    </ligand>
</feature>
<dbReference type="PANTHER" id="PTHR43837:SF1">
    <property type="entry name" value="RIBOSOMAL PROTEIN US12 METHYLTHIOTRANSFERASE RIMO"/>
    <property type="match status" value="1"/>
</dbReference>
<evidence type="ECO:0000256" key="7">
    <source>
        <dbReference type="ARBA" id="ARBA00023014"/>
    </source>
</evidence>
<organism evidence="12 13">
    <name type="scientific">Ethanoligenens harbinense (strain DSM 18485 / JCM 12961 / CGMCC 1.5033 / YUAN-3)</name>
    <dbReference type="NCBI Taxonomy" id="663278"/>
    <lineage>
        <taxon>Bacteria</taxon>
        <taxon>Bacillati</taxon>
        <taxon>Bacillota</taxon>
        <taxon>Clostridia</taxon>
        <taxon>Eubacteriales</taxon>
        <taxon>Oscillospiraceae</taxon>
        <taxon>Ethanoligenens</taxon>
    </lineage>
</organism>
<dbReference type="NCBIfam" id="TIGR00089">
    <property type="entry name" value="MiaB/RimO family radical SAM methylthiotransferase"/>
    <property type="match status" value="1"/>
</dbReference>
<feature type="binding site" evidence="8">
    <location>
        <position position="165"/>
    </location>
    <ligand>
        <name>[4Fe-4S] cluster</name>
        <dbReference type="ChEBI" id="CHEBI:49883"/>
        <label>2</label>
        <note>4Fe-4S-S-AdoMet</note>
    </ligand>
</feature>
<keyword evidence="3 8" id="KW-0808">Transferase</keyword>
<keyword evidence="6 8" id="KW-0408">Iron</keyword>
<dbReference type="Gene3D" id="3.40.50.12160">
    <property type="entry name" value="Methylthiotransferase, N-terminal domain"/>
    <property type="match status" value="1"/>
</dbReference>
<dbReference type="InterPro" id="IPR007197">
    <property type="entry name" value="rSAM"/>
</dbReference>
<dbReference type="GO" id="GO:0051539">
    <property type="term" value="F:4 iron, 4 sulfur cluster binding"/>
    <property type="evidence" value="ECO:0007669"/>
    <property type="project" value="UniProtKB-UniRule"/>
</dbReference>
<evidence type="ECO:0000256" key="5">
    <source>
        <dbReference type="ARBA" id="ARBA00022723"/>
    </source>
</evidence>
<dbReference type="HOGENOM" id="CLU_018697_0_1_9"/>
<dbReference type="InterPro" id="IPR058240">
    <property type="entry name" value="rSAM_sf"/>
</dbReference>
<sequence>MENTPIRVGMISLGCPKNQVDAEVMLAKLTGEGFTLTPHADAADVVIVNTCGFIEDAKKESIENILEMAQLKKEGAIRGLVVTGCLSERYFKEMRQEFPEVNCILQVGRAGDIAEAVRAAADGGTLDFSGRPESLAAGGTRVLTTLPFYSYLKIAEGCDNHCTYCIIPKLRGRYRSRPLDDLVREAEQLAARGVRELTLVAQDTTRYGTDLSGGKRMLPELLRRFCRIDGLHWVRLLYCYPEALDDELIDTIASEEKVVPYLDMPIQHVSPRVVRAMNRRMSKAEITALVCKLRARIPDVTLRTTLIVGFPGETEEEFAELAAFVRETRFERLGAFAYSQEEGTPAAELPGQIDEDVKKRRQEQIMEEQMLVADANNQRRLGSTVEVLVEGYDRYAGCWFGRSAAEAPEIDGKIFIRSQKTNRPGTFVSVHLDEVCGDDLIGSLEEGEMQA</sequence>
<dbReference type="PROSITE" id="PS50926">
    <property type="entry name" value="TRAM"/>
    <property type="match status" value="1"/>
</dbReference>
<dbReference type="GO" id="GO:0035600">
    <property type="term" value="P:tRNA methylthiolation"/>
    <property type="evidence" value="ECO:0007669"/>
    <property type="project" value="UniProtKB-ARBA"/>
</dbReference>
<comment type="similarity">
    <text evidence="8">Belongs to the methylthiotransferase family. RimO subfamily.</text>
</comment>
<dbReference type="InterPro" id="IPR023404">
    <property type="entry name" value="rSAM_horseshoe"/>
</dbReference>
<dbReference type="SFLD" id="SFLDG01082">
    <property type="entry name" value="B12-binding_domain_containing"/>
    <property type="match status" value="1"/>
</dbReference>
<keyword evidence="13" id="KW-1185">Reference proteome</keyword>
<dbReference type="Gene3D" id="3.80.30.20">
    <property type="entry name" value="tm_1862 like domain"/>
    <property type="match status" value="1"/>
</dbReference>
<keyword evidence="2 8" id="KW-0963">Cytoplasm</keyword>
<feature type="binding site" evidence="8">
    <location>
        <position position="158"/>
    </location>
    <ligand>
        <name>[4Fe-4S] cluster</name>
        <dbReference type="ChEBI" id="CHEBI:49883"/>
        <label>2</label>
        <note>4Fe-4S-S-AdoMet</note>
    </ligand>
</feature>
<dbReference type="InterPro" id="IPR038135">
    <property type="entry name" value="Methylthiotransferase_N_sf"/>
</dbReference>
<dbReference type="PANTHER" id="PTHR43837">
    <property type="entry name" value="RIBOSOMAL PROTEIN S12 METHYLTHIOTRANSFERASE RIMO"/>
    <property type="match status" value="1"/>
</dbReference>
<dbReference type="Pfam" id="PF04055">
    <property type="entry name" value="Radical_SAM"/>
    <property type="match status" value="1"/>
</dbReference>
<reference evidence="12 13" key="1">
    <citation type="submission" date="2010-12" db="EMBL/GenBank/DDBJ databases">
        <title>Complete sequence of Ethanoligenens harbinense YUAN-3.</title>
        <authorList>
            <person name="Lucas S."/>
            <person name="Copeland A."/>
            <person name="Lapidus A."/>
            <person name="Cheng J.-F."/>
            <person name="Bruce D."/>
            <person name="Goodwin L."/>
            <person name="Pitluck S."/>
            <person name="Chertkov O."/>
            <person name="Misra M."/>
            <person name="Detter J.C."/>
            <person name="Han C."/>
            <person name="Tapia R."/>
            <person name="Land M."/>
            <person name="Hauser L."/>
            <person name="Jeffries C."/>
            <person name="Kyrpides N."/>
            <person name="Ivanova N."/>
            <person name="Mikhailova N."/>
            <person name="Wang A."/>
            <person name="Mouttaki H."/>
            <person name="He Z."/>
            <person name="Zhou J."/>
            <person name="Hemme C.L."/>
            <person name="Woyke T."/>
        </authorList>
    </citation>
    <scope>NUCLEOTIDE SEQUENCE [LARGE SCALE GENOMIC DNA]</scope>
    <source>
        <strain evidence="13">DSM 18485 / JCM 12961 / CGMCC 1.5033 / YUAN-3</strain>
    </source>
</reference>
<dbReference type="Proteomes" id="UP000001551">
    <property type="component" value="Chromosome"/>
</dbReference>
<dbReference type="Pfam" id="PF00919">
    <property type="entry name" value="UPF0004"/>
    <property type="match status" value="1"/>
</dbReference>
<dbReference type="SUPFAM" id="SSF102114">
    <property type="entry name" value="Radical SAM enzymes"/>
    <property type="match status" value="1"/>
</dbReference>
<dbReference type="PROSITE" id="PS01278">
    <property type="entry name" value="MTTASE_RADICAL"/>
    <property type="match status" value="1"/>
</dbReference>
<dbReference type="FunFam" id="3.80.30.20:FF:000001">
    <property type="entry name" value="tRNA-2-methylthio-N(6)-dimethylallyladenosine synthase 2"/>
    <property type="match status" value="1"/>
</dbReference>
<keyword evidence="1 8" id="KW-0004">4Fe-4S</keyword>
<dbReference type="GO" id="GO:0103039">
    <property type="term" value="F:protein methylthiotransferase activity"/>
    <property type="evidence" value="ECO:0007669"/>
    <property type="project" value="UniProtKB-EC"/>
</dbReference>
<dbReference type="STRING" id="663278.Ethha_1978"/>
<dbReference type="KEGG" id="eha:Ethha_1978"/>
<comment type="subcellular location">
    <subcellularLocation>
        <location evidence="8">Cytoplasm</location>
    </subcellularLocation>
</comment>
<dbReference type="EC" id="2.8.4.4" evidence="8"/>
<proteinExistence type="inferred from homology"/>
<feature type="domain" description="TRAM" evidence="9">
    <location>
        <begin position="378"/>
        <end position="446"/>
    </location>
</feature>
<dbReference type="Gene3D" id="2.40.50.140">
    <property type="entry name" value="Nucleic acid-binding proteins"/>
    <property type="match status" value="1"/>
</dbReference>
<comment type="catalytic activity">
    <reaction evidence="8">
        <text>L-aspartate(89)-[ribosomal protein uS12]-hydrogen + (sulfur carrier)-SH + AH2 + 2 S-adenosyl-L-methionine = 3-methylsulfanyl-L-aspartate(89)-[ribosomal protein uS12]-hydrogen + (sulfur carrier)-H + 5'-deoxyadenosine + L-methionine + A + S-adenosyl-L-homocysteine + 2 H(+)</text>
        <dbReference type="Rhea" id="RHEA:37087"/>
        <dbReference type="Rhea" id="RHEA-COMP:10460"/>
        <dbReference type="Rhea" id="RHEA-COMP:10461"/>
        <dbReference type="Rhea" id="RHEA-COMP:14737"/>
        <dbReference type="Rhea" id="RHEA-COMP:14739"/>
        <dbReference type="ChEBI" id="CHEBI:13193"/>
        <dbReference type="ChEBI" id="CHEBI:15378"/>
        <dbReference type="ChEBI" id="CHEBI:17319"/>
        <dbReference type="ChEBI" id="CHEBI:17499"/>
        <dbReference type="ChEBI" id="CHEBI:29917"/>
        <dbReference type="ChEBI" id="CHEBI:29961"/>
        <dbReference type="ChEBI" id="CHEBI:57844"/>
        <dbReference type="ChEBI" id="CHEBI:57856"/>
        <dbReference type="ChEBI" id="CHEBI:59789"/>
        <dbReference type="ChEBI" id="CHEBI:64428"/>
        <dbReference type="ChEBI" id="CHEBI:73599"/>
        <dbReference type="EC" id="2.8.4.4"/>
    </reaction>
</comment>
<evidence type="ECO:0000256" key="8">
    <source>
        <dbReference type="HAMAP-Rule" id="MF_01865"/>
    </source>
</evidence>
<gene>
    <name evidence="8" type="primary">rimO</name>
    <name evidence="12" type="ordered locus">Ethha_1978</name>
</gene>
<keyword evidence="7 8" id="KW-0411">Iron-sulfur</keyword>
<dbReference type="InterPro" id="IPR005840">
    <property type="entry name" value="Ribosomal_uS12_MeSTrfase_RimO"/>
</dbReference>
<accession>E6U2V4</accession>
<dbReference type="GO" id="GO:0046872">
    <property type="term" value="F:metal ion binding"/>
    <property type="evidence" value="ECO:0007669"/>
    <property type="project" value="UniProtKB-KW"/>
</dbReference>
<comment type="cofactor">
    <cofactor evidence="8">
        <name>[4Fe-4S] cluster</name>
        <dbReference type="ChEBI" id="CHEBI:49883"/>
    </cofactor>
    <text evidence="8">Binds 2 [4Fe-4S] clusters. One cluster is coordinated with 3 cysteines and an exchangeable S-adenosyl-L-methionine.</text>
</comment>
<dbReference type="CDD" id="cd01335">
    <property type="entry name" value="Radical_SAM"/>
    <property type="match status" value="1"/>
</dbReference>
<feature type="binding site" evidence="8">
    <location>
        <position position="162"/>
    </location>
    <ligand>
        <name>[4Fe-4S] cluster</name>
        <dbReference type="ChEBI" id="CHEBI:49883"/>
        <label>2</label>
        <note>4Fe-4S-S-AdoMet</note>
    </ligand>
</feature>
<dbReference type="InterPro" id="IPR013848">
    <property type="entry name" value="Methylthiotransferase_N"/>
</dbReference>
<dbReference type="EMBL" id="CP002400">
    <property type="protein sequence ID" value="ADU27496.1"/>
    <property type="molecule type" value="Genomic_DNA"/>
</dbReference>
<dbReference type="GO" id="GO:0140101">
    <property type="term" value="F:catalytic activity, acting on a tRNA"/>
    <property type="evidence" value="ECO:0007669"/>
    <property type="project" value="UniProtKB-ARBA"/>
</dbReference>
<keyword evidence="5 8" id="KW-0479">Metal-binding</keyword>
<dbReference type="NCBIfam" id="TIGR01125">
    <property type="entry name" value="30S ribosomal protein S12 methylthiotransferase RimO"/>
    <property type="match status" value="1"/>
</dbReference>
<keyword evidence="4 8" id="KW-0949">S-adenosyl-L-methionine</keyword>
<dbReference type="SFLD" id="SFLDG01061">
    <property type="entry name" value="methylthiotransferase"/>
    <property type="match status" value="1"/>
</dbReference>
<name>E6U2V4_ETHHY</name>
<feature type="domain" description="MTTase N-terminal" evidence="10">
    <location>
        <begin position="6"/>
        <end position="122"/>
    </location>
</feature>
<dbReference type="SMART" id="SM00729">
    <property type="entry name" value="Elp3"/>
    <property type="match status" value="1"/>
</dbReference>
<dbReference type="SFLD" id="SFLDF00274">
    <property type="entry name" value="ribosomal_protein_S12_methylth"/>
    <property type="match status" value="1"/>
</dbReference>
<evidence type="ECO:0000259" key="10">
    <source>
        <dbReference type="PROSITE" id="PS51449"/>
    </source>
</evidence>
<dbReference type="InterPro" id="IPR005839">
    <property type="entry name" value="Methylthiotransferase"/>
</dbReference>
<dbReference type="GO" id="GO:0035599">
    <property type="term" value="F:aspartic acid methylthiotransferase activity"/>
    <property type="evidence" value="ECO:0007669"/>
    <property type="project" value="TreeGrafter"/>
</dbReference>
<dbReference type="AlphaFoldDB" id="E6U2V4"/>
<dbReference type="Pfam" id="PF18693">
    <property type="entry name" value="TRAM_2"/>
    <property type="match status" value="1"/>
</dbReference>
<evidence type="ECO:0000313" key="12">
    <source>
        <dbReference type="EMBL" id="ADU27496.1"/>
    </source>
</evidence>
<evidence type="ECO:0000256" key="4">
    <source>
        <dbReference type="ARBA" id="ARBA00022691"/>
    </source>
</evidence>
<evidence type="ECO:0000256" key="3">
    <source>
        <dbReference type="ARBA" id="ARBA00022679"/>
    </source>
</evidence>
<evidence type="ECO:0000259" key="11">
    <source>
        <dbReference type="PROSITE" id="PS51918"/>
    </source>
</evidence>
<dbReference type="HAMAP" id="MF_01865">
    <property type="entry name" value="MTTase_RimO"/>
    <property type="match status" value="1"/>
</dbReference>
<dbReference type="GO" id="GO:0005829">
    <property type="term" value="C:cytosol"/>
    <property type="evidence" value="ECO:0007669"/>
    <property type="project" value="TreeGrafter"/>
</dbReference>
<dbReference type="InterPro" id="IPR002792">
    <property type="entry name" value="TRAM_dom"/>
</dbReference>
<evidence type="ECO:0000256" key="6">
    <source>
        <dbReference type="ARBA" id="ARBA00023004"/>
    </source>
</evidence>
<dbReference type="SFLD" id="SFLDS00029">
    <property type="entry name" value="Radical_SAM"/>
    <property type="match status" value="1"/>
</dbReference>
<dbReference type="eggNOG" id="COG0621">
    <property type="taxonomic scope" value="Bacteria"/>
</dbReference>
<comment type="function">
    <text evidence="8">Catalyzes the methylthiolation of an aspartic acid residue of ribosomal protein uS12.</text>
</comment>
<dbReference type="InterPro" id="IPR012340">
    <property type="entry name" value="NA-bd_OB-fold"/>
</dbReference>
<evidence type="ECO:0000256" key="2">
    <source>
        <dbReference type="ARBA" id="ARBA00022490"/>
    </source>
</evidence>
<dbReference type="PROSITE" id="PS51918">
    <property type="entry name" value="RADICAL_SAM"/>
    <property type="match status" value="1"/>
</dbReference>
<dbReference type="RefSeq" id="WP_013485844.1">
    <property type="nucleotide sequence ID" value="NC_014828.1"/>
</dbReference>
<feature type="domain" description="Radical SAM core" evidence="11">
    <location>
        <begin position="144"/>
        <end position="376"/>
    </location>
</feature>
<evidence type="ECO:0000259" key="9">
    <source>
        <dbReference type="PROSITE" id="PS50926"/>
    </source>
</evidence>
<feature type="binding site" evidence="8">
    <location>
        <position position="85"/>
    </location>
    <ligand>
        <name>[4Fe-4S] cluster</name>
        <dbReference type="ChEBI" id="CHEBI:49883"/>
        <label>1</label>
    </ligand>
</feature>
<dbReference type="InterPro" id="IPR020612">
    <property type="entry name" value="Methylthiotransferase_CS"/>
</dbReference>